<dbReference type="EMBL" id="CP132508">
    <property type="protein sequence ID" value="WPD20324.1"/>
    <property type="molecule type" value="Genomic_DNA"/>
</dbReference>
<dbReference type="PANTHER" id="PTHR21349:SF0">
    <property type="entry name" value="LARGE RIBOSOMAL SUBUNIT PROTEIN BL21M"/>
    <property type="match status" value="1"/>
</dbReference>
<dbReference type="PANTHER" id="PTHR21349">
    <property type="entry name" value="50S RIBOSOMAL PROTEIN L21"/>
    <property type="match status" value="1"/>
</dbReference>
<keyword evidence="3 4" id="KW-0687">Ribonucleoprotein</keyword>
<evidence type="ECO:0000256" key="5">
    <source>
        <dbReference type="RuleBase" id="RU000562"/>
    </source>
</evidence>
<dbReference type="HAMAP" id="MF_01363">
    <property type="entry name" value="Ribosomal_bL21"/>
    <property type="match status" value="1"/>
</dbReference>
<name>A0ABZ0QS39_9FIRM</name>
<dbReference type="InterPro" id="IPR036164">
    <property type="entry name" value="bL21-like_sf"/>
</dbReference>
<keyword evidence="7" id="KW-1185">Reference proteome</keyword>
<sequence>MYAIIETGGKQYRVQEGDVLLIEKLPAAENETVVFDRVLAVKQGDEFRVGTPVVEGARVTGHVLGHGRSRKIIVFKYRAKVNYRRKRGHRQPFTRVKIDRIEA</sequence>
<evidence type="ECO:0000256" key="4">
    <source>
        <dbReference type="HAMAP-Rule" id="MF_01363"/>
    </source>
</evidence>
<dbReference type="InterPro" id="IPR028909">
    <property type="entry name" value="bL21-like"/>
</dbReference>
<dbReference type="Proteomes" id="UP001304683">
    <property type="component" value="Chromosome"/>
</dbReference>
<reference evidence="6 7" key="1">
    <citation type="submission" date="2023-08" db="EMBL/GenBank/DDBJ databases">
        <title>Genome sequence of Thermaerobacter compostii strain Ins1, a spore-forming filamentous bacterium isolated from a deep geothermal reservoir.</title>
        <authorList>
            <person name="Bregnard D."/>
            <person name="Gonzalez D."/>
            <person name="Junier P."/>
        </authorList>
    </citation>
    <scope>NUCLEOTIDE SEQUENCE [LARGE SCALE GENOMIC DNA]</scope>
    <source>
        <strain evidence="6 7">Ins1</strain>
    </source>
</reference>
<evidence type="ECO:0000313" key="7">
    <source>
        <dbReference type="Proteomes" id="UP001304683"/>
    </source>
</evidence>
<evidence type="ECO:0000256" key="2">
    <source>
        <dbReference type="ARBA" id="ARBA00022980"/>
    </source>
</evidence>
<gene>
    <name evidence="4 6" type="primary">rplU</name>
    <name evidence="6" type="ORF">Q5761_11405</name>
</gene>
<protein>
    <recommendedName>
        <fullName evidence="4">Large ribosomal subunit protein bL21</fullName>
    </recommendedName>
</protein>
<keyword evidence="4 5" id="KW-0699">rRNA-binding</keyword>
<comment type="function">
    <text evidence="4 5">This protein binds to 23S rRNA in the presence of protein L20.</text>
</comment>
<dbReference type="NCBIfam" id="TIGR00061">
    <property type="entry name" value="L21"/>
    <property type="match status" value="1"/>
</dbReference>
<comment type="subunit">
    <text evidence="4">Part of the 50S ribosomal subunit. Contacts protein L20.</text>
</comment>
<keyword evidence="2 4" id="KW-0689">Ribosomal protein</keyword>
<dbReference type="InterPro" id="IPR001787">
    <property type="entry name" value="Ribosomal_bL21"/>
</dbReference>
<evidence type="ECO:0000313" key="6">
    <source>
        <dbReference type="EMBL" id="WPD20324.1"/>
    </source>
</evidence>
<dbReference type="RefSeq" id="WP_135225915.1">
    <property type="nucleotide sequence ID" value="NZ_CP132508.1"/>
</dbReference>
<evidence type="ECO:0000256" key="1">
    <source>
        <dbReference type="ARBA" id="ARBA00008563"/>
    </source>
</evidence>
<accession>A0ABZ0QS39</accession>
<dbReference type="SUPFAM" id="SSF141091">
    <property type="entry name" value="L21p-like"/>
    <property type="match status" value="1"/>
</dbReference>
<evidence type="ECO:0000256" key="3">
    <source>
        <dbReference type="ARBA" id="ARBA00023274"/>
    </source>
</evidence>
<dbReference type="Pfam" id="PF00829">
    <property type="entry name" value="Ribosomal_L21p"/>
    <property type="match status" value="1"/>
</dbReference>
<proteinExistence type="inferred from homology"/>
<keyword evidence="4 5" id="KW-0694">RNA-binding</keyword>
<organism evidence="6 7">
    <name type="scientific">Thermaerobacter composti</name>
    <dbReference type="NCBI Taxonomy" id="554949"/>
    <lineage>
        <taxon>Bacteria</taxon>
        <taxon>Bacillati</taxon>
        <taxon>Bacillota</taxon>
        <taxon>Clostridia</taxon>
        <taxon>Eubacteriales</taxon>
        <taxon>Clostridiales Family XVII. Incertae Sedis</taxon>
        <taxon>Thermaerobacter</taxon>
    </lineage>
</organism>
<comment type="similarity">
    <text evidence="1 4 5">Belongs to the bacterial ribosomal protein bL21 family.</text>
</comment>
<dbReference type="GO" id="GO:0005840">
    <property type="term" value="C:ribosome"/>
    <property type="evidence" value="ECO:0007669"/>
    <property type="project" value="UniProtKB-KW"/>
</dbReference>